<organism evidence="1">
    <name type="scientific">Paraconexibacter sp. AEG42_29</name>
    <dbReference type="NCBI Taxonomy" id="2997339"/>
    <lineage>
        <taxon>Bacteria</taxon>
        <taxon>Bacillati</taxon>
        <taxon>Actinomycetota</taxon>
        <taxon>Thermoleophilia</taxon>
        <taxon>Solirubrobacterales</taxon>
        <taxon>Paraconexibacteraceae</taxon>
        <taxon>Paraconexibacter</taxon>
    </lineage>
</organism>
<dbReference type="EMBL" id="CP114014">
    <property type="protein sequence ID" value="XAY03578.1"/>
    <property type="molecule type" value="Genomic_DNA"/>
</dbReference>
<accession>A0AAU7APH9</accession>
<sequence length="145" mass="15451">MATTVPADAQVRHATITRVIRVMFPHAQFPDGPYERSAEAVLAGAAEDARSAASVDQGLVDLDAAAGDGGFAALDDDRALEVLRGLEGTPFFAFVQGKVVTTLYDDREVWALLGYEGESFSQGGYLGRGFDDLDWLPAASVGEQR</sequence>
<dbReference type="RefSeq" id="WP_354700134.1">
    <property type="nucleotide sequence ID" value="NZ_CP114014.1"/>
</dbReference>
<evidence type="ECO:0008006" key="2">
    <source>
        <dbReference type="Google" id="ProtNLM"/>
    </source>
</evidence>
<proteinExistence type="predicted"/>
<dbReference type="KEGG" id="parq:DSM112329_00397"/>
<protein>
    <recommendedName>
        <fullName evidence="2">Gluconate 2-dehydrogenase subunit 3 family protein</fullName>
    </recommendedName>
</protein>
<evidence type="ECO:0000313" key="1">
    <source>
        <dbReference type="EMBL" id="XAY03578.1"/>
    </source>
</evidence>
<gene>
    <name evidence="1" type="ORF">DSM112329_00397</name>
</gene>
<dbReference type="AlphaFoldDB" id="A0AAU7APH9"/>
<reference evidence="1" key="1">
    <citation type="submission" date="2022-12" db="EMBL/GenBank/DDBJ databases">
        <title>Paraconexibacter alkalitolerans sp. nov. and Baekduia alba sp. nov., isolated from soil and emended description of the genera Paraconexibacter (Chun et al., 2020) and Baekduia (An et al., 2020).</title>
        <authorList>
            <person name="Vieira S."/>
            <person name="Huber K.J."/>
            <person name="Geppert A."/>
            <person name="Wolf J."/>
            <person name="Neumann-Schaal M."/>
            <person name="Muesken M."/>
            <person name="Overmann J."/>
        </authorList>
    </citation>
    <scope>NUCLEOTIDE SEQUENCE</scope>
    <source>
        <strain evidence="1">AEG42_29</strain>
    </source>
</reference>
<name>A0AAU7APH9_9ACTN</name>